<dbReference type="EMBL" id="CAJHUB010000749">
    <property type="protein sequence ID" value="CAD7680406.1"/>
    <property type="molecule type" value="Genomic_DNA"/>
</dbReference>
<evidence type="ECO:0000256" key="1">
    <source>
        <dbReference type="SAM" id="MobiDB-lite"/>
    </source>
</evidence>
<sequence length="134" mass="14292">MRRGRRDGLGGPPTPRHRRAGAEGGRARGARPGPRPPFLALARRGPGQRLEPDGSRPGHAHCGLPPGEVPVTYTPGEPSSLYSQPPGGRVRPRPGVPSILLSKQVYDKAQCSLMTSVRTVSWWLNVLPLILGGS</sequence>
<evidence type="ECO:0000313" key="3">
    <source>
        <dbReference type="Proteomes" id="UP000645828"/>
    </source>
</evidence>
<protein>
    <submittedName>
        <fullName evidence="2">(raccoon dog) hypothetical protein</fullName>
    </submittedName>
</protein>
<feature type="region of interest" description="Disordered" evidence="1">
    <location>
        <begin position="1"/>
        <end position="95"/>
    </location>
</feature>
<dbReference type="Proteomes" id="UP000645828">
    <property type="component" value="Unassembled WGS sequence"/>
</dbReference>
<dbReference type="AlphaFoldDB" id="A0A811YUT4"/>
<keyword evidence="3" id="KW-1185">Reference proteome</keyword>
<comment type="caution">
    <text evidence="2">The sequence shown here is derived from an EMBL/GenBank/DDBJ whole genome shotgun (WGS) entry which is preliminary data.</text>
</comment>
<accession>A0A811YUT4</accession>
<proteinExistence type="predicted"/>
<evidence type="ECO:0000313" key="2">
    <source>
        <dbReference type="EMBL" id="CAD7680406.1"/>
    </source>
</evidence>
<name>A0A811YUT4_NYCPR</name>
<organism evidence="2 3">
    <name type="scientific">Nyctereutes procyonoides</name>
    <name type="common">Raccoon dog</name>
    <name type="synonym">Canis procyonoides</name>
    <dbReference type="NCBI Taxonomy" id="34880"/>
    <lineage>
        <taxon>Eukaryota</taxon>
        <taxon>Metazoa</taxon>
        <taxon>Chordata</taxon>
        <taxon>Craniata</taxon>
        <taxon>Vertebrata</taxon>
        <taxon>Euteleostomi</taxon>
        <taxon>Mammalia</taxon>
        <taxon>Eutheria</taxon>
        <taxon>Laurasiatheria</taxon>
        <taxon>Carnivora</taxon>
        <taxon>Caniformia</taxon>
        <taxon>Canidae</taxon>
        <taxon>Nyctereutes</taxon>
    </lineage>
</organism>
<reference evidence="2" key="1">
    <citation type="submission" date="2020-12" db="EMBL/GenBank/DDBJ databases">
        <authorList>
            <consortium name="Molecular Ecology Group"/>
        </authorList>
    </citation>
    <scope>NUCLEOTIDE SEQUENCE</scope>
    <source>
        <strain evidence="2">TBG_1078</strain>
    </source>
</reference>
<gene>
    <name evidence="2" type="ORF">NYPRO_LOCUS13203</name>
</gene>